<dbReference type="InterPro" id="IPR023828">
    <property type="entry name" value="Peptidase_S8_Ser-AS"/>
</dbReference>
<keyword evidence="1 7" id="KW-0645">Protease</keyword>
<evidence type="ECO:0000256" key="3">
    <source>
        <dbReference type="ARBA" id="ARBA00022825"/>
    </source>
</evidence>
<dbReference type="InterPro" id="IPR036852">
    <property type="entry name" value="Peptidase_S8/S53_dom_sf"/>
</dbReference>
<comment type="similarity">
    <text evidence="4">Belongs to the peptidase S8 family.</text>
</comment>
<organism evidence="7 8">
    <name type="scientific">Methanosarcina mazei Tuc01</name>
    <dbReference type="NCBI Taxonomy" id="1236903"/>
    <lineage>
        <taxon>Archaea</taxon>
        <taxon>Methanobacteriati</taxon>
        <taxon>Methanobacteriota</taxon>
        <taxon>Stenosarchaea group</taxon>
        <taxon>Methanomicrobia</taxon>
        <taxon>Methanosarcinales</taxon>
        <taxon>Methanosarcinaceae</taxon>
        <taxon>Methanosarcina</taxon>
    </lineage>
</organism>
<dbReference type="PANTHER" id="PTHR42884:SF14">
    <property type="entry name" value="NEUROENDOCRINE CONVERTASE 1"/>
    <property type="match status" value="1"/>
</dbReference>
<protein>
    <submittedName>
        <fullName evidence="7">Calcium-dependent protease</fullName>
    </submittedName>
</protein>
<name>M1QDS9_METMZ</name>
<comment type="caution">
    <text evidence="4">Lacks conserved residue(s) required for the propagation of feature annotation.</text>
</comment>
<dbReference type="SUPFAM" id="SSF52743">
    <property type="entry name" value="Subtilisin-like"/>
    <property type="match status" value="1"/>
</dbReference>
<reference evidence="7 8" key="1">
    <citation type="journal article" date="2013" name="Genome Announc.">
        <title>Complete Genome of a Methanosarcina mazei Strain Isolated from Sediment Samples from an Amazonian Flooded Area.</title>
        <authorList>
            <person name="Assis das Gracas D."/>
            <person name="Thiago Juca Ramos R."/>
            <person name="Vieira Araujo A.C."/>
            <person name="Zahlouth R."/>
            <person name="Ribeiro Carneiro A."/>
            <person name="Souza Lopes T."/>
            <person name="Azevedo Barauna R."/>
            <person name="Azevedo V."/>
            <person name="Cruz Schneider M.P."/>
            <person name="Pellizari V.H."/>
            <person name="Silva A."/>
        </authorList>
    </citation>
    <scope>NUCLEOTIDE SEQUENCE [LARGE SCALE GENOMIC DNA]</scope>
    <source>
        <strain evidence="7 8">Tuc01</strain>
    </source>
</reference>
<accession>M1QDS9</accession>
<feature type="region of interest" description="Disordered" evidence="5">
    <location>
        <begin position="47"/>
        <end position="69"/>
    </location>
</feature>
<dbReference type="Gene3D" id="3.40.50.200">
    <property type="entry name" value="Peptidase S8/S53 domain"/>
    <property type="match status" value="1"/>
</dbReference>
<dbReference type="AlphaFoldDB" id="M1QDS9"/>
<evidence type="ECO:0000256" key="1">
    <source>
        <dbReference type="ARBA" id="ARBA00022670"/>
    </source>
</evidence>
<evidence type="ECO:0000313" key="8">
    <source>
        <dbReference type="Proteomes" id="UP000011718"/>
    </source>
</evidence>
<evidence type="ECO:0000256" key="4">
    <source>
        <dbReference type="PROSITE-ProRule" id="PRU01240"/>
    </source>
</evidence>
<evidence type="ECO:0000259" key="6">
    <source>
        <dbReference type="Pfam" id="PF00082"/>
    </source>
</evidence>
<gene>
    <name evidence="7" type="ORF">MmTuc01_3141</name>
</gene>
<feature type="domain" description="Peptidase S8/S53" evidence="6">
    <location>
        <begin position="30"/>
        <end position="108"/>
    </location>
</feature>
<dbReference type="EMBL" id="CP004144">
    <property type="protein sequence ID" value="AGF98398.1"/>
    <property type="molecule type" value="Genomic_DNA"/>
</dbReference>
<dbReference type="PROSITE" id="PS00138">
    <property type="entry name" value="SUBTILASE_SER"/>
    <property type="match status" value="1"/>
</dbReference>
<proteinExistence type="inferred from homology"/>
<dbReference type="GO" id="GO:0016020">
    <property type="term" value="C:membrane"/>
    <property type="evidence" value="ECO:0007669"/>
    <property type="project" value="TreeGrafter"/>
</dbReference>
<evidence type="ECO:0000256" key="2">
    <source>
        <dbReference type="ARBA" id="ARBA00022801"/>
    </source>
</evidence>
<dbReference type="GO" id="GO:0004252">
    <property type="term" value="F:serine-type endopeptidase activity"/>
    <property type="evidence" value="ECO:0007669"/>
    <property type="project" value="InterPro"/>
</dbReference>
<dbReference type="Proteomes" id="UP000011718">
    <property type="component" value="Chromosome"/>
</dbReference>
<sequence length="119" mass="12464">MRAAVHYCVTQGRNGLGIPIFWAAGNGNESVSNDGYASNPEVMAVAASSNNPDTGISHPANDHDYTDDFGGTSSATPLAAGITVLLSINPNLRVEDVKQILRDTADKIDPSKPASRLPD</sequence>
<dbReference type="GO" id="GO:0016485">
    <property type="term" value="P:protein processing"/>
    <property type="evidence" value="ECO:0007669"/>
    <property type="project" value="TreeGrafter"/>
</dbReference>
<dbReference type="HOGENOM" id="CLU_2056076_0_0_2"/>
<evidence type="ECO:0000313" key="7">
    <source>
        <dbReference type="EMBL" id="AGF98398.1"/>
    </source>
</evidence>
<keyword evidence="3" id="KW-0720">Serine protease</keyword>
<evidence type="ECO:0000256" key="5">
    <source>
        <dbReference type="SAM" id="MobiDB-lite"/>
    </source>
</evidence>
<dbReference type="PROSITE" id="PS51892">
    <property type="entry name" value="SUBTILASE"/>
    <property type="match status" value="1"/>
</dbReference>
<dbReference type="InterPro" id="IPR000209">
    <property type="entry name" value="Peptidase_S8/S53_dom"/>
</dbReference>
<dbReference type="PANTHER" id="PTHR42884">
    <property type="entry name" value="PROPROTEIN CONVERTASE SUBTILISIN/KEXIN-RELATED"/>
    <property type="match status" value="1"/>
</dbReference>
<keyword evidence="2" id="KW-0378">Hydrolase</keyword>
<dbReference type="Pfam" id="PF00082">
    <property type="entry name" value="Peptidase_S8"/>
    <property type="match status" value="1"/>
</dbReference>
<dbReference type="BioCyc" id="MMAZ1236903:G139K-2987-MONOMER"/>
<dbReference type="KEGG" id="mmaz:MmTuc01_3141"/>